<evidence type="ECO:0000313" key="2">
    <source>
        <dbReference type="EMBL" id="KAF2010834.1"/>
    </source>
</evidence>
<gene>
    <name evidence="2" type="ORF">BU24DRAFT_427034</name>
</gene>
<name>A0A6A5XDJ0_9PLEO</name>
<dbReference type="EMBL" id="ML978075">
    <property type="protein sequence ID" value="KAF2010834.1"/>
    <property type="molecule type" value="Genomic_DNA"/>
</dbReference>
<evidence type="ECO:0000313" key="3">
    <source>
        <dbReference type="Proteomes" id="UP000799778"/>
    </source>
</evidence>
<keyword evidence="1" id="KW-0732">Signal</keyword>
<reference evidence="2" key="1">
    <citation type="journal article" date="2020" name="Stud. Mycol.">
        <title>101 Dothideomycetes genomes: a test case for predicting lifestyles and emergence of pathogens.</title>
        <authorList>
            <person name="Haridas S."/>
            <person name="Albert R."/>
            <person name="Binder M."/>
            <person name="Bloem J."/>
            <person name="Labutti K."/>
            <person name="Salamov A."/>
            <person name="Andreopoulos B."/>
            <person name="Baker S."/>
            <person name="Barry K."/>
            <person name="Bills G."/>
            <person name="Bluhm B."/>
            <person name="Cannon C."/>
            <person name="Castanera R."/>
            <person name="Culley D."/>
            <person name="Daum C."/>
            <person name="Ezra D."/>
            <person name="Gonzalez J."/>
            <person name="Henrissat B."/>
            <person name="Kuo A."/>
            <person name="Liang C."/>
            <person name="Lipzen A."/>
            <person name="Lutzoni F."/>
            <person name="Magnuson J."/>
            <person name="Mondo S."/>
            <person name="Nolan M."/>
            <person name="Ohm R."/>
            <person name="Pangilinan J."/>
            <person name="Park H.-J."/>
            <person name="Ramirez L."/>
            <person name="Alfaro M."/>
            <person name="Sun H."/>
            <person name="Tritt A."/>
            <person name="Yoshinaga Y."/>
            <person name="Zwiers L.-H."/>
            <person name="Turgeon B."/>
            <person name="Goodwin S."/>
            <person name="Spatafora J."/>
            <person name="Crous P."/>
            <person name="Grigoriev I."/>
        </authorList>
    </citation>
    <scope>NUCLEOTIDE SEQUENCE</scope>
    <source>
        <strain evidence="2">CBS 175.79</strain>
    </source>
</reference>
<feature type="signal peptide" evidence="1">
    <location>
        <begin position="1"/>
        <end position="18"/>
    </location>
</feature>
<dbReference type="Proteomes" id="UP000799778">
    <property type="component" value="Unassembled WGS sequence"/>
</dbReference>
<proteinExistence type="predicted"/>
<sequence length="283" mass="30355">MQFSTLFLAALSATGSLAAPLQSRGASNEVRVALSNQAIELGVQNTFVDGKRDVKTPSSSGPFQTVELRLGPKVKNPNLRCQIRDQQNKPITVVRGANVDITFADGGKGPWTLKKTAKVSSIICDPAFKQGSARAAAVPRAESEVEVEEEVEQYLEEADIDDEEEVPTLVARAKDTKVRVLLQNTAAELGATTTFDNVKGRASKRPTASKGPFTSVTLSVGAGAKQDLRCQILDNNRRPIKVKRGANVDTTFADGGKGAWTFLEPKKSQVSEIICDPAFKKAA</sequence>
<organism evidence="2 3">
    <name type="scientific">Aaosphaeria arxii CBS 175.79</name>
    <dbReference type="NCBI Taxonomy" id="1450172"/>
    <lineage>
        <taxon>Eukaryota</taxon>
        <taxon>Fungi</taxon>
        <taxon>Dikarya</taxon>
        <taxon>Ascomycota</taxon>
        <taxon>Pezizomycotina</taxon>
        <taxon>Dothideomycetes</taxon>
        <taxon>Pleosporomycetidae</taxon>
        <taxon>Pleosporales</taxon>
        <taxon>Pleosporales incertae sedis</taxon>
        <taxon>Aaosphaeria</taxon>
    </lineage>
</organism>
<protein>
    <submittedName>
        <fullName evidence="2">Uncharacterized protein</fullName>
    </submittedName>
</protein>
<accession>A0A6A5XDJ0</accession>
<feature type="chain" id="PRO_5025581742" evidence="1">
    <location>
        <begin position="19"/>
        <end position="283"/>
    </location>
</feature>
<dbReference type="OrthoDB" id="4132046at2759"/>
<dbReference type="GeneID" id="54286521"/>
<evidence type="ECO:0000256" key="1">
    <source>
        <dbReference type="SAM" id="SignalP"/>
    </source>
</evidence>
<dbReference type="AlphaFoldDB" id="A0A6A5XDJ0"/>
<keyword evidence="3" id="KW-1185">Reference proteome</keyword>
<dbReference type="RefSeq" id="XP_033379173.1">
    <property type="nucleotide sequence ID" value="XM_033529124.1"/>
</dbReference>